<sequence length="372" mass="41513">MRLFFIVATVCNPRQRHREPRRFAWAGIDSHKPARSSLPSPAVLCRPVPEVEMRRAYVRTLLAVSLAVGAGFGLVHAARACEIPAPVRTIDPPGFYDDAAGYARDVKPMRNFIAHLNASADKGDWTCALSQLRTWAEADALMGKISGYQGHYERSWAGTDFAMVILRMPSDIRKRNQAQLDAIAPWLERIAIATRNAEAINHLHNNLVYWAGLNLIATGTATDNSDLINSGLLRVREGIRDIGSDGALAREVKRGDRALHYHTFALIPLVFAAELVQRRNIDLYRENDHAIGRLANLVIDAVIDPASFKKITPIKQALFPWTFQDELCWMEPYYAHVRDPRLSALIASRRPFSEWRLGGNVTAAWGAALPGH</sequence>
<dbReference type="EMBL" id="JAOCQJ010000001">
    <property type="protein sequence ID" value="MCT7315112.1"/>
    <property type="molecule type" value="Genomic_DNA"/>
</dbReference>
<dbReference type="GO" id="GO:0016829">
    <property type="term" value="F:lyase activity"/>
    <property type="evidence" value="ECO:0007669"/>
    <property type="project" value="UniProtKB-KW"/>
</dbReference>
<evidence type="ECO:0000256" key="2">
    <source>
        <dbReference type="ARBA" id="ARBA00023239"/>
    </source>
</evidence>
<dbReference type="GO" id="GO:0042597">
    <property type="term" value="C:periplasmic space"/>
    <property type="evidence" value="ECO:0007669"/>
    <property type="project" value="InterPro"/>
</dbReference>
<evidence type="ECO:0000313" key="4">
    <source>
        <dbReference type="EMBL" id="MCT7315112.1"/>
    </source>
</evidence>
<keyword evidence="1" id="KW-0732">Signal</keyword>
<evidence type="ECO:0000259" key="3">
    <source>
        <dbReference type="Pfam" id="PF05426"/>
    </source>
</evidence>
<comment type="caution">
    <text evidence="4">The sequence shown here is derived from an EMBL/GenBank/DDBJ whole genome shotgun (WGS) entry which is preliminary data.</text>
</comment>
<evidence type="ECO:0000313" key="5">
    <source>
        <dbReference type="Proteomes" id="UP001164374"/>
    </source>
</evidence>
<feature type="domain" description="Alginate lyase" evidence="3">
    <location>
        <begin position="92"/>
        <end position="308"/>
    </location>
</feature>
<keyword evidence="2 4" id="KW-0456">Lyase</keyword>
<dbReference type="Proteomes" id="UP001164374">
    <property type="component" value="Unassembled WGS sequence"/>
</dbReference>
<reference evidence="4" key="2">
    <citation type="submission" date="2023-02" db="EMBL/GenBank/DDBJ databases">
        <authorList>
            <person name="Lu C.-H."/>
        </authorList>
    </citation>
    <scope>NUCLEOTIDE SEQUENCE</scope>
    <source>
        <strain evidence="4">22TCCZM01-4</strain>
    </source>
</reference>
<dbReference type="Gene3D" id="1.50.10.100">
    <property type="entry name" value="Chondroitin AC/alginate lyase"/>
    <property type="match status" value="1"/>
</dbReference>
<accession>A0AAE3I1T9</accession>
<evidence type="ECO:0000256" key="1">
    <source>
        <dbReference type="ARBA" id="ARBA00022729"/>
    </source>
</evidence>
<protein>
    <submittedName>
        <fullName evidence="4">Mannuronate-specific alginate lyase</fullName>
    </submittedName>
</protein>
<dbReference type="InterPro" id="IPR008397">
    <property type="entry name" value="Alginate_lyase_dom"/>
</dbReference>
<name>A0AAE3I1T9_9RALS</name>
<gene>
    <name evidence="4" type="ORF">N5I87_03785</name>
</gene>
<dbReference type="Pfam" id="PF05426">
    <property type="entry name" value="Alginate_lyase"/>
    <property type="match status" value="1"/>
</dbReference>
<dbReference type="SUPFAM" id="SSF48230">
    <property type="entry name" value="Chondroitin AC/alginate lyase"/>
    <property type="match status" value="1"/>
</dbReference>
<dbReference type="NCBIfam" id="NF001466">
    <property type="entry name" value="PRK00325.1-1"/>
    <property type="match status" value="1"/>
</dbReference>
<reference evidence="4" key="1">
    <citation type="journal article" date="2023" name="Front. Microbiol.">
        <title>Ralstonia chuxiongensis sp. nov., Ralstonia mojiangensis sp. nov., and Ralstonia soli sp. nov., isolated from tobacco fields, are three novel species in the family Burkholderiaceae.</title>
        <authorList>
            <person name="Lu C.H."/>
            <person name="Zhang Y.Y."/>
            <person name="Jiang N."/>
            <person name="Chen W."/>
            <person name="Shao X."/>
            <person name="Zhao Z.M."/>
            <person name="Lu W.L."/>
            <person name="Hu X."/>
            <person name="Xi Y.X."/>
            <person name="Zou S.Y."/>
            <person name="Wei Q.J."/>
            <person name="Lin Z.L."/>
            <person name="Gong L."/>
            <person name="Gai X.T."/>
            <person name="Zhang L.Q."/>
            <person name="Li J.Y."/>
            <person name="Jin Y."/>
            <person name="Xia Z.Y."/>
        </authorList>
    </citation>
    <scope>NUCLEOTIDE SEQUENCE</scope>
    <source>
        <strain evidence="4">22TCCZM01-4</strain>
    </source>
</reference>
<dbReference type="InterPro" id="IPR008929">
    <property type="entry name" value="Chondroitin_lyas"/>
</dbReference>
<proteinExistence type="predicted"/>
<organism evidence="4 5">
    <name type="scientific">Ralstonia mojiangensis</name>
    <dbReference type="NCBI Taxonomy" id="2953895"/>
    <lineage>
        <taxon>Bacteria</taxon>
        <taxon>Pseudomonadati</taxon>
        <taxon>Pseudomonadota</taxon>
        <taxon>Betaproteobacteria</taxon>
        <taxon>Burkholderiales</taxon>
        <taxon>Burkholderiaceae</taxon>
        <taxon>Ralstonia</taxon>
    </lineage>
</organism>
<dbReference type="AlphaFoldDB" id="A0AAE3I1T9"/>